<protein>
    <submittedName>
        <fullName evidence="1">Uncharacterized protein</fullName>
    </submittedName>
</protein>
<proteinExistence type="predicted"/>
<keyword evidence="2" id="KW-1185">Reference proteome</keyword>
<dbReference type="Proteomes" id="UP001243989">
    <property type="component" value="Unassembled WGS sequence"/>
</dbReference>
<gene>
    <name evidence="1" type="ORF">BDP81DRAFT_434401</name>
</gene>
<dbReference type="RefSeq" id="XP_060442367.1">
    <property type="nucleotide sequence ID" value="XM_060590961.1"/>
</dbReference>
<dbReference type="PANTHER" id="PTHR35394:SF5">
    <property type="entry name" value="DUF3176 DOMAIN-CONTAINING PROTEIN"/>
    <property type="match status" value="1"/>
</dbReference>
<evidence type="ECO:0000313" key="1">
    <source>
        <dbReference type="EMBL" id="KAK1633760.1"/>
    </source>
</evidence>
<sequence>MAPLPMWLEYDFGSISAIWTAFNNLSSHSNQQFAFTCATGNCTWPPHASLAVCSACNDISTHLVKSTGHAENSEDTTFPPGYMSGPDGDNAYTKFELPTMNMIISNLDNRGSQVEFTCQSTTQPGSTLSFQNSRALIVSFAMMRVNTNTPRSSGATALECALSFCTNICRSTVNEGVLNEEVLGSYSIRNLDSYSAFPGLNSLNQSKALDKVSNYTLDFHDLGDFRRTDLQLQIPVNDNVTALISNNDLSFNISDAAITTLAAISMDKFARRPPPL</sequence>
<dbReference type="PANTHER" id="PTHR35394">
    <property type="entry name" value="DUF3176 DOMAIN-CONTAINING PROTEIN"/>
    <property type="match status" value="1"/>
</dbReference>
<dbReference type="EMBL" id="JAHMHQ010000017">
    <property type="protein sequence ID" value="KAK1633760.1"/>
    <property type="molecule type" value="Genomic_DNA"/>
</dbReference>
<dbReference type="GeneID" id="85475823"/>
<reference evidence="1" key="1">
    <citation type="submission" date="2021-06" db="EMBL/GenBank/DDBJ databases">
        <title>Comparative genomics, transcriptomics and evolutionary studies reveal genomic signatures of adaptation to plant cell wall in hemibiotrophic fungi.</title>
        <authorList>
            <consortium name="DOE Joint Genome Institute"/>
            <person name="Baroncelli R."/>
            <person name="Diaz J.F."/>
            <person name="Benocci T."/>
            <person name="Peng M."/>
            <person name="Battaglia E."/>
            <person name="Haridas S."/>
            <person name="Andreopoulos W."/>
            <person name="Labutti K."/>
            <person name="Pangilinan J."/>
            <person name="Floch G.L."/>
            <person name="Makela M.R."/>
            <person name="Henrissat B."/>
            <person name="Grigoriev I.V."/>
            <person name="Crouch J.A."/>
            <person name="De Vries R.P."/>
            <person name="Sukno S.A."/>
            <person name="Thon M.R."/>
        </authorList>
    </citation>
    <scope>NUCLEOTIDE SEQUENCE</scope>
    <source>
        <strain evidence="1">CBS 102054</strain>
    </source>
</reference>
<name>A0AAJ0EE91_9PEZI</name>
<comment type="caution">
    <text evidence="1">The sequence shown here is derived from an EMBL/GenBank/DDBJ whole genome shotgun (WGS) entry which is preliminary data.</text>
</comment>
<accession>A0AAJ0EE91</accession>
<evidence type="ECO:0000313" key="2">
    <source>
        <dbReference type="Proteomes" id="UP001243989"/>
    </source>
</evidence>
<organism evidence="1 2">
    <name type="scientific">Colletotrichum phormii</name>
    <dbReference type="NCBI Taxonomy" id="359342"/>
    <lineage>
        <taxon>Eukaryota</taxon>
        <taxon>Fungi</taxon>
        <taxon>Dikarya</taxon>
        <taxon>Ascomycota</taxon>
        <taxon>Pezizomycotina</taxon>
        <taxon>Sordariomycetes</taxon>
        <taxon>Hypocreomycetidae</taxon>
        <taxon>Glomerellales</taxon>
        <taxon>Glomerellaceae</taxon>
        <taxon>Colletotrichum</taxon>
        <taxon>Colletotrichum acutatum species complex</taxon>
    </lineage>
</organism>
<dbReference type="AlphaFoldDB" id="A0AAJ0EE91"/>